<dbReference type="GO" id="GO:0043137">
    <property type="term" value="P:DNA replication, removal of RNA primer"/>
    <property type="evidence" value="ECO:0007669"/>
    <property type="project" value="TreeGrafter"/>
</dbReference>
<feature type="region of interest" description="Disordered" evidence="8">
    <location>
        <begin position="59"/>
        <end position="84"/>
    </location>
</feature>
<dbReference type="InterPro" id="IPR036397">
    <property type="entry name" value="RNaseH_sf"/>
</dbReference>
<evidence type="ECO:0000256" key="1">
    <source>
        <dbReference type="ARBA" id="ARBA00000077"/>
    </source>
</evidence>
<feature type="domain" description="RNase H type-1" evidence="9">
    <location>
        <begin position="139"/>
        <end position="305"/>
    </location>
</feature>
<dbReference type="InterPro" id="IPR012337">
    <property type="entry name" value="RNaseH-like_sf"/>
</dbReference>
<evidence type="ECO:0000256" key="2">
    <source>
        <dbReference type="ARBA" id="ARBA00005300"/>
    </source>
</evidence>
<dbReference type="PANTHER" id="PTHR10642">
    <property type="entry name" value="RIBONUCLEASE H1"/>
    <property type="match status" value="1"/>
</dbReference>
<dbReference type="AlphaFoldDB" id="A0A2P5HNV1"/>
<dbReference type="EC" id="3.1.26.4" evidence="3"/>
<sequence>MPRGYYLGQGLIPLGYSSSDDEEGPCTLPNGRIVCGPHGLVHCGRCCTDYSVMNDLLDEEDDEEDDDEDWDVEDDQHEQPDEMREDRLRCMSPGDEMVRGTGKVFPTKFVPSNSNKAPLDEFPNRRRHMNAVRRTHHNDNTKVLLMTDGACLNNGKSNPRAGWAFYQGENINREPSVVTGRLEKRGPWGDEGGQTSNRAELRAVIAALGFRYWRGEGFKTVVIATDSSYIVDGATQWAKSWVKNGWKTAGVGGSGGGADVKNKDLWEMLLGECEKAQSFGLAIQFWHIPREWNALADAGAKKGATEGDAAEQWVEVHGLAI</sequence>
<gene>
    <name evidence="10" type="ORF">DHEL01_v209658</name>
</gene>
<accession>A0A2P5HNV1</accession>
<dbReference type="GO" id="GO:0004523">
    <property type="term" value="F:RNA-DNA hybrid ribonuclease activity"/>
    <property type="evidence" value="ECO:0007669"/>
    <property type="project" value="UniProtKB-EC"/>
</dbReference>
<comment type="caution">
    <text evidence="10">The sequence shown here is derived from an EMBL/GenBank/DDBJ whole genome shotgun (WGS) entry which is preliminary data.</text>
</comment>
<dbReference type="InParanoid" id="A0A2P5HNV1"/>
<dbReference type="InterPro" id="IPR050092">
    <property type="entry name" value="RNase_H"/>
</dbReference>
<name>A0A2P5HNV1_DIAHE</name>
<dbReference type="SUPFAM" id="SSF53098">
    <property type="entry name" value="Ribonuclease H-like"/>
    <property type="match status" value="1"/>
</dbReference>
<keyword evidence="6" id="KW-0255">Endonuclease</keyword>
<keyword evidence="11" id="KW-1185">Reference proteome</keyword>
<dbReference type="GO" id="GO:0003676">
    <property type="term" value="F:nucleic acid binding"/>
    <property type="evidence" value="ECO:0007669"/>
    <property type="project" value="InterPro"/>
</dbReference>
<feature type="compositionally biased region" description="Acidic residues" evidence="8">
    <location>
        <begin position="59"/>
        <end position="76"/>
    </location>
</feature>
<dbReference type="EMBL" id="MAVT02001127">
    <property type="protein sequence ID" value="POS71943.1"/>
    <property type="molecule type" value="Genomic_DNA"/>
</dbReference>
<dbReference type="CDD" id="cd13934">
    <property type="entry name" value="RNase_H_Dikarya_like"/>
    <property type="match status" value="1"/>
</dbReference>
<evidence type="ECO:0000256" key="5">
    <source>
        <dbReference type="ARBA" id="ARBA00022723"/>
    </source>
</evidence>
<evidence type="ECO:0000313" key="10">
    <source>
        <dbReference type="EMBL" id="POS71943.1"/>
    </source>
</evidence>
<evidence type="ECO:0000259" key="9">
    <source>
        <dbReference type="PROSITE" id="PS50879"/>
    </source>
</evidence>
<keyword evidence="4" id="KW-0540">Nuclease</keyword>
<comment type="catalytic activity">
    <reaction evidence="1">
        <text>Endonucleolytic cleavage to 5'-phosphomonoester.</text>
        <dbReference type="EC" id="3.1.26.4"/>
    </reaction>
</comment>
<dbReference type="PROSITE" id="PS50879">
    <property type="entry name" value="RNASE_H_1"/>
    <property type="match status" value="1"/>
</dbReference>
<protein>
    <recommendedName>
        <fullName evidence="3">ribonuclease H</fullName>
        <ecNumber evidence="3">3.1.26.4</ecNumber>
    </recommendedName>
</protein>
<organism evidence="10 11">
    <name type="scientific">Diaporthe helianthi</name>
    <dbReference type="NCBI Taxonomy" id="158607"/>
    <lineage>
        <taxon>Eukaryota</taxon>
        <taxon>Fungi</taxon>
        <taxon>Dikarya</taxon>
        <taxon>Ascomycota</taxon>
        <taxon>Pezizomycotina</taxon>
        <taxon>Sordariomycetes</taxon>
        <taxon>Sordariomycetidae</taxon>
        <taxon>Diaporthales</taxon>
        <taxon>Diaporthaceae</taxon>
        <taxon>Diaporthe</taxon>
    </lineage>
</organism>
<dbReference type="Pfam" id="PF00075">
    <property type="entry name" value="RNase_H"/>
    <property type="match status" value="1"/>
</dbReference>
<dbReference type="Gene3D" id="3.30.420.10">
    <property type="entry name" value="Ribonuclease H-like superfamily/Ribonuclease H"/>
    <property type="match status" value="1"/>
</dbReference>
<dbReference type="PANTHER" id="PTHR10642:SF26">
    <property type="entry name" value="RIBONUCLEASE H1"/>
    <property type="match status" value="1"/>
</dbReference>
<dbReference type="STRING" id="158607.A0A2P5HNV1"/>
<evidence type="ECO:0000256" key="3">
    <source>
        <dbReference type="ARBA" id="ARBA00012180"/>
    </source>
</evidence>
<evidence type="ECO:0000256" key="4">
    <source>
        <dbReference type="ARBA" id="ARBA00022722"/>
    </source>
</evidence>
<dbReference type="Proteomes" id="UP000094444">
    <property type="component" value="Unassembled WGS sequence"/>
</dbReference>
<evidence type="ECO:0000256" key="7">
    <source>
        <dbReference type="ARBA" id="ARBA00022801"/>
    </source>
</evidence>
<evidence type="ECO:0000256" key="8">
    <source>
        <dbReference type="SAM" id="MobiDB-lite"/>
    </source>
</evidence>
<reference evidence="10" key="1">
    <citation type="submission" date="2017-09" db="EMBL/GenBank/DDBJ databases">
        <title>Polyketide synthases of a Diaporthe helianthi virulent isolate.</title>
        <authorList>
            <person name="Baroncelli R."/>
        </authorList>
    </citation>
    <scope>NUCLEOTIDE SEQUENCE [LARGE SCALE GENOMIC DNA]</scope>
    <source>
        <strain evidence="10">7/96</strain>
    </source>
</reference>
<evidence type="ECO:0000313" key="11">
    <source>
        <dbReference type="Proteomes" id="UP000094444"/>
    </source>
</evidence>
<comment type="similarity">
    <text evidence="2">Belongs to the RNase H family.</text>
</comment>
<keyword evidence="5" id="KW-0479">Metal-binding</keyword>
<evidence type="ECO:0000256" key="6">
    <source>
        <dbReference type="ARBA" id="ARBA00022759"/>
    </source>
</evidence>
<dbReference type="GO" id="GO:0046872">
    <property type="term" value="F:metal ion binding"/>
    <property type="evidence" value="ECO:0007669"/>
    <property type="project" value="UniProtKB-KW"/>
</dbReference>
<dbReference type="OrthoDB" id="407198at2759"/>
<dbReference type="InterPro" id="IPR002156">
    <property type="entry name" value="RNaseH_domain"/>
</dbReference>
<keyword evidence="7" id="KW-0378">Hydrolase</keyword>
<proteinExistence type="inferred from homology"/>